<dbReference type="EMBL" id="JAUJQL010000023">
    <property type="protein sequence ID" value="MDN7527749.1"/>
    <property type="molecule type" value="Genomic_DNA"/>
</dbReference>
<reference evidence="1" key="1">
    <citation type="submission" date="2023-07" db="EMBL/GenBank/DDBJ databases">
        <title>A collection of bacterial strains from the Burkholderia cepacia Research Laboratory and Repository.</title>
        <authorList>
            <person name="Lipuma J."/>
            <person name="Spilker T."/>
            <person name="Caverly L."/>
        </authorList>
    </citation>
    <scope>NUCLEOTIDE SEQUENCE</scope>
    <source>
        <strain evidence="1">AU45194</strain>
    </source>
</reference>
<name>A0ABT8P283_9BURK</name>
<dbReference type="Proteomes" id="UP001172217">
    <property type="component" value="Unassembled WGS sequence"/>
</dbReference>
<accession>A0ABT8P283</accession>
<comment type="caution">
    <text evidence="1">The sequence shown here is derived from an EMBL/GenBank/DDBJ whole genome shotgun (WGS) entry which is preliminary data.</text>
</comment>
<sequence>MNTERHHFALENDRIVIREPERGDKVLVCTLSGDPTCRATILQARVICRSLDRLAEKLKV</sequence>
<keyword evidence="2" id="KW-1185">Reference proteome</keyword>
<organism evidence="1 2">
    <name type="scientific">Burkholderia orbicola</name>
    <dbReference type="NCBI Taxonomy" id="2978683"/>
    <lineage>
        <taxon>Bacteria</taxon>
        <taxon>Pseudomonadati</taxon>
        <taxon>Pseudomonadota</taxon>
        <taxon>Betaproteobacteria</taxon>
        <taxon>Burkholderiales</taxon>
        <taxon>Burkholderiaceae</taxon>
        <taxon>Burkholderia</taxon>
        <taxon>Burkholderia cepacia complex</taxon>
    </lineage>
</organism>
<dbReference type="RefSeq" id="WP_301771305.1">
    <property type="nucleotide sequence ID" value="NZ_JAUJQL010000023.1"/>
</dbReference>
<evidence type="ECO:0000313" key="2">
    <source>
        <dbReference type="Proteomes" id="UP001172217"/>
    </source>
</evidence>
<protein>
    <submittedName>
        <fullName evidence="1">Uncharacterized protein</fullName>
    </submittedName>
</protein>
<evidence type="ECO:0000313" key="1">
    <source>
        <dbReference type="EMBL" id="MDN7527749.1"/>
    </source>
</evidence>
<gene>
    <name evidence="1" type="ORF">QZM70_32880</name>
</gene>
<proteinExistence type="predicted"/>